<evidence type="ECO:0000313" key="3">
    <source>
        <dbReference type="Proteomes" id="UP000295294"/>
    </source>
</evidence>
<evidence type="ECO:0000256" key="1">
    <source>
        <dbReference type="SAM" id="MobiDB-lite"/>
    </source>
</evidence>
<name>A0A4P7L788_9BURK</name>
<accession>A0A4P7L788</accession>
<sequence>MSRILRFRPLDIYPDPLEARIAELHEMATDVHARQARRWRRQNAAAGVAGGAEHRLPYGNPQTRH</sequence>
<dbReference type="RefSeq" id="WP_133095189.1">
    <property type="nucleotide sequence ID" value="NZ_CP038634.1"/>
</dbReference>
<organism evidence="2 3">
    <name type="scientific">Cupriavidus oxalaticus</name>
    <dbReference type="NCBI Taxonomy" id="96344"/>
    <lineage>
        <taxon>Bacteria</taxon>
        <taxon>Pseudomonadati</taxon>
        <taxon>Pseudomonadota</taxon>
        <taxon>Betaproteobacteria</taxon>
        <taxon>Burkholderiales</taxon>
        <taxon>Burkholderiaceae</taxon>
        <taxon>Cupriavidus</taxon>
    </lineage>
</organism>
<evidence type="ECO:0000313" key="2">
    <source>
        <dbReference type="EMBL" id="QBY51410.1"/>
    </source>
</evidence>
<feature type="region of interest" description="Disordered" evidence="1">
    <location>
        <begin position="42"/>
        <end position="65"/>
    </location>
</feature>
<dbReference type="OrthoDB" id="8967016at2"/>
<dbReference type="STRING" id="1349762.GCA_001592245_04503"/>
<reference evidence="2 3" key="1">
    <citation type="submission" date="2019-03" db="EMBL/GenBank/DDBJ databases">
        <title>Efficiently degradation of phenoxyalkanoic acid herbicides by Cupriavidus oxalaticus strain X32.</title>
        <authorList>
            <person name="Sheng X."/>
        </authorList>
    </citation>
    <scope>NUCLEOTIDE SEQUENCE [LARGE SCALE GENOMIC DNA]</scope>
    <source>
        <strain evidence="2 3">X32</strain>
    </source>
</reference>
<dbReference type="Proteomes" id="UP000295294">
    <property type="component" value="Chromosome 1"/>
</dbReference>
<protein>
    <submittedName>
        <fullName evidence="2">Uncharacterized protein</fullName>
    </submittedName>
</protein>
<dbReference type="EMBL" id="CP038634">
    <property type="protein sequence ID" value="QBY51410.1"/>
    <property type="molecule type" value="Genomic_DNA"/>
</dbReference>
<proteinExistence type="predicted"/>
<dbReference type="AlphaFoldDB" id="A0A4P7L788"/>
<dbReference type="KEGG" id="cox:E0W60_09905"/>
<gene>
    <name evidence="2" type="ORF">E0W60_09905</name>
</gene>